<evidence type="ECO:0000313" key="3">
    <source>
        <dbReference type="Proteomes" id="UP000759537"/>
    </source>
</evidence>
<feature type="region of interest" description="Disordered" evidence="1">
    <location>
        <begin position="26"/>
        <end position="52"/>
    </location>
</feature>
<reference evidence="2" key="2">
    <citation type="journal article" date="2020" name="Nat. Commun.">
        <title>Large-scale genome sequencing of mycorrhizal fungi provides insights into the early evolution of symbiotic traits.</title>
        <authorList>
            <person name="Miyauchi S."/>
            <person name="Kiss E."/>
            <person name="Kuo A."/>
            <person name="Drula E."/>
            <person name="Kohler A."/>
            <person name="Sanchez-Garcia M."/>
            <person name="Morin E."/>
            <person name="Andreopoulos B."/>
            <person name="Barry K.W."/>
            <person name="Bonito G."/>
            <person name="Buee M."/>
            <person name="Carver A."/>
            <person name="Chen C."/>
            <person name="Cichocki N."/>
            <person name="Clum A."/>
            <person name="Culley D."/>
            <person name="Crous P.W."/>
            <person name="Fauchery L."/>
            <person name="Girlanda M."/>
            <person name="Hayes R.D."/>
            <person name="Keri Z."/>
            <person name="LaButti K."/>
            <person name="Lipzen A."/>
            <person name="Lombard V."/>
            <person name="Magnuson J."/>
            <person name="Maillard F."/>
            <person name="Murat C."/>
            <person name="Nolan M."/>
            <person name="Ohm R.A."/>
            <person name="Pangilinan J."/>
            <person name="Pereira M.F."/>
            <person name="Perotto S."/>
            <person name="Peter M."/>
            <person name="Pfister S."/>
            <person name="Riley R."/>
            <person name="Sitrit Y."/>
            <person name="Stielow J.B."/>
            <person name="Szollosi G."/>
            <person name="Zifcakova L."/>
            <person name="Stursova M."/>
            <person name="Spatafora J.W."/>
            <person name="Tedersoo L."/>
            <person name="Vaario L.M."/>
            <person name="Yamada A."/>
            <person name="Yan M."/>
            <person name="Wang P."/>
            <person name="Xu J."/>
            <person name="Bruns T."/>
            <person name="Baldrian P."/>
            <person name="Vilgalys R."/>
            <person name="Dunand C."/>
            <person name="Henrissat B."/>
            <person name="Grigoriev I.V."/>
            <person name="Hibbett D."/>
            <person name="Nagy L.G."/>
            <person name="Martin F.M."/>
        </authorList>
    </citation>
    <scope>NUCLEOTIDE SEQUENCE</scope>
    <source>
        <strain evidence="2">Prilba</strain>
    </source>
</reference>
<dbReference type="AlphaFoldDB" id="A0A9P5MN40"/>
<accession>A0A9P5MN40</accession>
<keyword evidence="3" id="KW-1185">Reference proteome</keyword>
<evidence type="ECO:0000256" key="1">
    <source>
        <dbReference type="SAM" id="MobiDB-lite"/>
    </source>
</evidence>
<reference evidence="2" key="1">
    <citation type="submission" date="2019-10" db="EMBL/GenBank/DDBJ databases">
        <authorList>
            <consortium name="DOE Joint Genome Institute"/>
            <person name="Kuo A."/>
            <person name="Miyauchi S."/>
            <person name="Kiss E."/>
            <person name="Drula E."/>
            <person name="Kohler A."/>
            <person name="Sanchez-Garcia M."/>
            <person name="Andreopoulos B."/>
            <person name="Barry K.W."/>
            <person name="Bonito G."/>
            <person name="Buee M."/>
            <person name="Carver A."/>
            <person name="Chen C."/>
            <person name="Cichocki N."/>
            <person name="Clum A."/>
            <person name="Culley D."/>
            <person name="Crous P.W."/>
            <person name="Fauchery L."/>
            <person name="Girlanda M."/>
            <person name="Hayes R."/>
            <person name="Keri Z."/>
            <person name="LaButti K."/>
            <person name="Lipzen A."/>
            <person name="Lombard V."/>
            <person name="Magnuson J."/>
            <person name="Maillard F."/>
            <person name="Morin E."/>
            <person name="Murat C."/>
            <person name="Nolan M."/>
            <person name="Ohm R."/>
            <person name="Pangilinan J."/>
            <person name="Pereira M."/>
            <person name="Perotto S."/>
            <person name="Peter M."/>
            <person name="Riley R."/>
            <person name="Sitrit Y."/>
            <person name="Stielow B."/>
            <person name="Szollosi G."/>
            <person name="Zifcakova L."/>
            <person name="Stursova M."/>
            <person name="Spatafora J.W."/>
            <person name="Tedersoo L."/>
            <person name="Vaario L.-M."/>
            <person name="Yamada A."/>
            <person name="Yan M."/>
            <person name="Wang P."/>
            <person name="Xu J."/>
            <person name="Bruns T."/>
            <person name="Baldrian P."/>
            <person name="Vilgalys R."/>
            <person name="Henrissat B."/>
            <person name="Grigoriev I.V."/>
            <person name="Hibbett D."/>
            <person name="Nagy L.G."/>
            <person name="Martin F.M."/>
        </authorList>
    </citation>
    <scope>NUCLEOTIDE SEQUENCE</scope>
    <source>
        <strain evidence="2">Prilba</strain>
    </source>
</reference>
<dbReference type="OrthoDB" id="3238775at2759"/>
<protein>
    <submittedName>
        <fullName evidence="2">Uncharacterized protein</fullName>
    </submittedName>
</protein>
<dbReference type="EMBL" id="WHVB01000043">
    <property type="protein sequence ID" value="KAF8466038.1"/>
    <property type="molecule type" value="Genomic_DNA"/>
</dbReference>
<organism evidence="2 3">
    <name type="scientific">Russula ochroleuca</name>
    <dbReference type="NCBI Taxonomy" id="152965"/>
    <lineage>
        <taxon>Eukaryota</taxon>
        <taxon>Fungi</taxon>
        <taxon>Dikarya</taxon>
        <taxon>Basidiomycota</taxon>
        <taxon>Agaricomycotina</taxon>
        <taxon>Agaricomycetes</taxon>
        <taxon>Russulales</taxon>
        <taxon>Russulaceae</taxon>
        <taxon>Russula</taxon>
    </lineage>
</organism>
<evidence type="ECO:0000313" key="2">
    <source>
        <dbReference type="EMBL" id="KAF8466038.1"/>
    </source>
</evidence>
<comment type="caution">
    <text evidence="2">The sequence shown here is derived from an EMBL/GenBank/DDBJ whole genome shotgun (WGS) entry which is preliminary data.</text>
</comment>
<sequence length="212" mass="23266">MSCLGSCNHMFIVLIIQQNGKATKEKPPLGSNFFKPQNSLKKSKASPPSKVDASPGCASSMVVVSPMPPAGVPPFHMPYPQGFNPFYPYGMGMPSPMFFAPQFGMGGLGNTPLPWGADQSIVPSAGPSHTQLETMRLSSSPPMPDGDIHEFCKQYNLSKDVKRGLEKLEFQIGDDIKNLPKEVYESACFTYLSWQRVLKAYSKHKHHAKLSC</sequence>
<dbReference type="Proteomes" id="UP000759537">
    <property type="component" value="Unassembled WGS sequence"/>
</dbReference>
<name>A0A9P5MN40_9AGAM</name>
<gene>
    <name evidence="2" type="ORF">DFH94DRAFT_686168</name>
</gene>
<proteinExistence type="predicted"/>